<organism evidence="2 3">
    <name type="scientific">Aureobasidium pullulans</name>
    <name type="common">Black yeast</name>
    <name type="synonym">Pullularia pullulans</name>
    <dbReference type="NCBI Taxonomy" id="5580"/>
    <lineage>
        <taxon>Eukaryota</taxon>
        <taxon>Fungi</taxon>
        <taxon>Dikarya</taxon>
        <taxon>Ascomycota</taxon>
        <taxon>Pezizomycotina</taxon>
        <taxon>Dothideomycetes</taxon>
        <taxon>Dothideomycetidae</taxon>
        <taxon>Dothideales</taxon>
        <taxon>Saccotheciaceae</taxon>
        <taxon>Aureobasidium</taxon>
    </lineage>
</organism>
<keyword evidence="3" id="KW-1185">Reference proteome</keyword>
<comment type="caution">
    <text evidence="2">The sequence shown here is derived from an EMBL/GenBank/DDBJ whole genome shotgun (WGS) entry which is preliminary data.</text>
</comment>
<accession>A0ABR0T841</accession>
<feature type="region of interest" description="Disordered" evidence="1">
    <location>
        <begin position="65"/>
        <end position="88"/>
    </location>
</feature>
<sequence>MTGPLMAIYVLSISTLKNATSWSARSDLGLIYSAAEAVEQRYTADGQDPGFYTLLKTLKQFASRDTLSPNGLTGSRAPTRRPSPQANQPLFHPQTGPSIYGHDHGAANVPHVQDPGLSDEWDLLFPRLYVGDFAWDAEAFEGMDIEHLMGIPHLSFDEPH</sequence>
<evidence type="ECO:0000313" key="2">
    <source>
        <dbReference type="EMBL" id="KAK6000539.1"/>
    </source>
</evidence>
<proteinExistence type="predicted"/>
<reference evidence="2 3" key="1">
    <citation type="submission" date="2023-11" db="EMBL/GenBank/DDBJ databases">
        <title>Draft genome sequence and annotation of the polyextremotolerant black yeast-like fungus Aureobasidium pullulans NRRL 62042.</title>
        <authorList>
            <person name="Dielentheis-Frenken M.R.E."/>
            <person name="Wibberg D."/>
            <person name="Blank L.M."/>
            <person name="Tiso T."/>
        </authorList>
    </citation>
    <scope>NUCLEOTIDE SEQUENCE [LARGE SCALE GENOMIC DNA]</scope>
    <source>
        <strain evidence="2 3">NRRL 62042</strain>
    </source>
</reference>
<protein>
    <submittedName>
        <fullName evidence="2">Uncharacterized protein</fullName>
    </submittedName>
</protein>
<name>A0ABR0T841_AURPU</name>
<dbReference type="Proteomes" id="UP001341245">
    <property type="component" value="Unassembled WGS sequence"/>
</dbReference>
<gene>
    <name evidence="2" type="ORF">QM012_003785</name>
</gene>
<evidence type="ECO:0000256" key="1">
    <source>
        <dbReference type="SAM" id="MobiDB-lite"/>
    </source>
</evidence>
<evidence type="ECO:0000313" key="3">
    <source>
        <dbReference type="Proteomes" id="UP001341245"/>
    </source>
</evidence>
<dbReference type="EMBL" id="JASGXD010000017">
    <property type="protein sequence ID" value="KAK6000539.1"/>
    <property type="molecule type" value="Genomic_DNA"/>
</dbReference>